<comment type="caution">
    <text evidence="1">The sequence shown here is derived from an EMBL/GenBank/DDBJ whole genome shotgun (WGS) entry which is preliminary data.</text>
</comment>
<dbReference type="EMBL" id="LIYF01000020">
    <property type="protein sequence ID" value="KZK06424.1"/>
    <property type="molecule type" value="Genomic_DNA"/>
</dbReference>
<dbReference type="AlphaFoldDB" id="A0A166JMJ3"/>
<evidence type="ECO:0000313" key="1">
    <source>
        <dbReference type="EMBL" id="KZK06424.1"/>
    </source>
</evidence>
<dbReference type="Proteomes" id="UP000076519">
    <property type="component" value="Unassembled WGS sequence"/>
</dbReference>
<gene>
    <name evidence="1" type="ORF">AB996_1200</name>
</gene>
<accession>A0A166JMJ3</accession>
<protein>
    <submittedName>
        <fullName evidence="1">Uncharacterized protein</fullName>
    </submittedName>
</protein>
<proteinExistence type="predicted"/>
<organism evidence="1 2">
    <name type="scientific">Lactococcus lactis subsp. cremoris</name>
    <name type="common">Streptococcus cremoris</name>
    <dbReference type="NCBI Taxonomy" id="1359"/>
    <lineage>
        <taxon>Bacteria</taxon>
        <taxon>Bacillati</taxon>
        <taxon>Bacillota</taxon>
        <taxon>Bacilli</taxon>
        <taxon>Lactobacillales</taxon>
        <taxon>Streptococcaceae</taxon>
        <taxon>Lactococcus</taxon>
    </lineage>
</organism>
<sequence length="39" mass="4702">MVFTNLLNFIFYVPFYFQIIKEEISNMMIPAIIIMIDDL</sequence>
<name>A0A166JMJ3_LACLC</name>
<evidence type="ECO:0000313" key="2">
    <source>
        <dbReference type="Proteomes" id="UP000076519"/>
    </source>
</evidence>
<reference evidence="1 2" key="1">
    <citation type="submission" date="2015-08" db="EMBL/GenBank/DDBJ databases">
        <title>Draft Genome Sequences of 11 Lactococcus lactis subspecies cremoris strains.</title>
        <authorList>
            <person name="Wels M."/>
            <person name="Backus L."/>
            <person name="Boekhorst J."/>
            <person name="Dijkstra A."/>
            <person name="Beerthuizen M."/>
            <person name="Siezen R."/>
            <person name="Bachmann H."/>
            <person name="Van Hijum S."/>
        </authorList>
    </citation>
    <scope>NUCLEOTIDE SEQUENCE [LARGE SCALE GENOMIC DNA]</scope>
    <source>
        <strain evidence="1 2">KW10</strain>
    </source>
</reference>